<dbReference type="EMBL" id="QGKX02000996">
    <property type="protein sequence ID" value="KAF3556814.1"/>
    <property type="molecule type" value="Genomic_DNA"/>
</dbReference>
<evidence type="ECO:0000313" key="1">
    <source>
        <dbReference type="EMBL" id="KAF3556814.1"/>
    </source>
</evidence>
<comment type="caution">
    <text evidence="1">The sequence shown here is derived from an EMBL/GenBank/DDBJ whole genome shotgun (WGS) entry which is preliminary data.</text>
</comment>
<proteinExistence type="predicted"/>
<dbReference type="AlphaFoldDB" id="A0A8S9QV83"/>
<name>A0A8S9QV83_BRACR</name>
<protein>
    <submittedName>
        <fullName evidence="1">Uncharacterized protein</fullName>
    </submittedName>
</protein>
<organism evidence="1 2">
    <name type="scientific">Brassica cretica</name>
    <name type="common">Mustard</name>
    <dbReference type="NCBI Taxonomy" id="69181"/>
    <lineage>
        <taxon>Eukaryota</taxon>
        <taxon>Viridiplantae</taxon>
        <taxon>Streptophyta</taxon>
        <taxon>Embryophyta</taxon>
        <taxon>Tracheophyta</taxon>
        <taxon>Spermatophyta</taxon>
        <taxon>Magnoliopsida</taxon>
        <taxon>eudicotyledons</taxon>
        <taxon>Gunneridae</taxon>
        <taxon>Pentapetalae</taxon>
        <taxon>rosids</taxon>
        <taxon>malvids</taxon>
        <taxon>Brassicales</taxon>
        <taxon>Brassicaceae</taxon>
        <taxon>Brassiceae</taxon>
        <taxon>Brassica</taxon>
    </lineage>
</organism>
<gene>
    <name evidence="1" type="ORF">F2Q69_00013855</name>
</gene>
<reference evidence="1" key="1">
    <citation type="submission" date="2019-12" db="EMBL/GenBank/DDBJ databases">
        <title>Genome sequencing and annotation of Brassica cretica.</title>
        <authorList>
            <person name="Studholme D.J."/>
            <person name="Sarris P."/>
        </authorList>
    </citation>
    <scope>NUCLEOTIDE SEQUENCE</scope>
    <source>
        <strain evidence="1">PFS-109/04</strain>
        <tissue evidence="1">Leaf</tissue>
    </source>
</reference>
<accession>A0A8S9QV83</accession>
<sequence length="115" mass="12786">MDLRQPLLSLVDVSGLDGQWRELSTYGDNKFHSTRISLAFGSRSTSVGNGEYASTLNMPELWDKLQGADCDDKGTQCLAKICDEIREDRDATDMLPGFQHHSCSTNAQSNFSFFS</sequence>
<evidence type="ECO:0000313" key="2">
    <source>
        <dbReference type="Proteomes" id="UP000712600"/>
    </source>
</evidence>
<dbReference type="Proteomes" id="UP000712600">
    <property type="component" value="Unassembled WGS sequence"/>
</dbReference>